<dbReference type="NCBIfam" id="TIGR00337">
    <property type="entry name" value="PyrG"/>
    <property type="match status" value="1"/>
</dbReference>
<keyword evidence="6 9" id="KW-0315">Glutamine amidotransferase</keyword>
<dbReference type="PANTHER" id="PTHR11550:SF0">
    <property type="entry name" value="CTP SYNTHASE-RELATED"/>
    <property type="match status" value="1"/>
</dbReference>
<evidence type="ECO:0000256" key="4">
    <source>
        <dbReference type="ARBA" id="ARBA00022741"/>
    </source>
</evidence>
<dbReference type="GO" id="GO:0044210">
    <property type="term" value="P:'de novo' CTP biosynthetic process"/>
    <property type="evidence" value="ECO:0007669"/>
    <property type="project" value="UniProtKB-UniRule"/>
</dbReference>
<dbReference type="GO" id="GO:0042802">
    <property type="term" value="F:identical protein binding"/>
    <property type="evidence" value="ECO:0007669"/>
    <property type="project" value="TreeGrafter"/>
</dbReference>
<dbReference type="AlphaFoldDB" id="A0A7S3NKH0"/>
<dbReference type="EMBL" id="HBIJ01006037">
    <property type="protein sequence ID" value="CAE0363497.1"/>
    <property type="molecule type" value="Transcribed_RNA"/>
</dbReference>
<dbReference type="CDD" id="cd01746">
    <property type="entry name" value="GATase1_CTP_Synthase"/>
    <property type="match status" value="1"/>
</dbReference>
<proteinExistence type="inferred from homology"/>
<gene>
    <name evidence="13" type="ORF">ALAG00032_LOCUS4238</name>
</gene>
<dbReference type="InterPro" id="IPR004468">
    <property type="entry name" value="CTP_synthase"/>
</dbReference>
<dbReference type="PROSITE" id="PS51273">
    <property type="entry name" value="GATASE_TYPE_1"/>
    <property type="match status" value="1"/>
</dbReference>
<dbReference type="NCBIfam" id="NF003792">
    <property type="entry name" value="PRK05380.1"/>
    <property type="match status" value="1"/>
</dbReference>
<dbReference type="InterPro" id="IPR029062">
    <property type="entry name" value="Class_I_gatase-like"/>
</dbReference>
<evidence type="ECO:0000256" key="8">
    <source>
        <dbReference type="ARBA" id="ARBA00047781"/>
    </source>
</evidence>
<dbReference type="Gene3D" id="3.40.50.300">
    <property type="entry name" value="P-loop containing nucleotide triphosphate hydrolases"/>
    <property type="match status" value="1"/>
</dbReference>
<evidence type="ECO:0000259" key="12">
    <source>
        <dbReference type="Pfam" id="PF06418"/>
    </source>
</evidence>
<dbReference type="GO" id="GO:0005524">
    <property type="term" value="F:ATP binding"/>
    <property type="evidence" value="ECO:0007669"/>
    <property type="project" value="UniProtKB-KW"/>
</dbReference>
<keyword evidence="5 9" id="KW-0067">ATP-binding</keyword>
<dbReference type="GO" id="GO:0019856">
    <property type="term" value="P:pyrimidine nucleobase biosynthetic process"/>
    <property type="evidence" value="ECO:0007669"/>
    <property type="project" value="TreeGrafter"/>
</dbReference>
<comment type="function">
    <text evidence="9">Catalyzes the ATP-dependent amination of UTP to CTP with either L-glutamine or ammonia as the source of nitrogen.</text>
</comment>
<dbReference type="CDD" id="cd03113">
    <property type="entry name" value="CTPS_N"/>
    <property type="match status" value="1"/>
</dbReference>
<dbReference type="Pfam" id="PF06418">
    <property type="entry name" value="CTP_synth_N"/>
    <property type="match status" value="1"/>
</dbReference>
<comment type="pathway">
    <text evidence="1 9">Pyrimidine metabolism; CTP biosynthesis via de novo pathway; CTP from UDP: step 2/2.</text>
</comment>
<evidence type="ECO:0000256" key="9">
    <source>
        <dbReference type="RuleBase" id="RU810713"/>
    </source>
</evidence>
<dbReference type="GO" id="GO:0003883">
    <property type="term" value="F:CTP synthase activity"/>
    <property type="evidence" value="ECO:0007669"/>
    <property type="project" value="UniProtKB-UniRule"/>
</dbReference>
<evidence type="ECO:0000256" key="1">
    <source>
        <dbReference type="ARBA" id="ARBA00005171"/>
    </source>
</evidence>
<dbReference type="InterPro" id="IPR017456">
    <property type="entry name" value="CTP_synthase_N"/>
</dbReference>
<keyword evidence="7 9" id="KW-0665">Pyrimidine biosynthesis</keyword>
<evidence type="ECO:0000256" key="7">
    <source>
        <dbReference type="ARBA" id="ARBA00022975"/>
    </source>
</evidence>
<feature type="domain" description="Glutamine amidotransferase" evidence="11">
    <location>
        <begin position="323"/>
        <end position="589"/>
    </location>
</feature>
<comment type="catalytic activity">
    <reaction evidence="8 9">
        <text>UTP + L-glutamine + ATP + H2O = CTP + L-glutamate + ADP + phosphate + 2 H(+)</text>
        <dbReference type="Rhea" id="RHEA:26426"/>
        <dbReference type="ChEBI" id="CHEBI:15377"/>
        <dbReference type="ChEBI" id="CHEBI:15378"/>
        <dbReference type="ChEBI" id="CHEBI:29985"/>
        <dbReference type="ChEBI" id="CHEBI:30616"/>
        <dbReference type="ChEBI" id="CHEBI:37563"/>
        <dbReference type="ChEBI" id="CHEBI:43474"/>
        <dbReference type="ChEBI" id="CHEBI:46398"/>
        <dbReference type="ChEBI" id="CHEBI:58359"/>
        <dbReference type="ChEBI" id="CHEBI:456216"/>
        <dbReference type="EC" id="6.3.4.2"/>
    </reaction>
</comment>
<evidence type="ECO:0000256" key="3">
    <source>
        <dbReference type="ARBA" id="ARBA00022598"/>
    </source>
</evidence>
<evidence type="ECO:0000256" key="5">
    <source>
        <dbReference type="ARBA" id="ARBA00022840"/>
    </source>
</evidence>
<dbReference type="InterPro" id="IPR033828">
    <property type="entry name" value="GATase1_CTP_Synthase"/>
</dbReference>
<comment type="similarity">
    <text evidence="2 9">Belongs to the CTP synthase family.</text>
</comment>
<feature type="region of interest" description="Disordered" evidence="10">
    <location>
        <begin position="357"/>
        <end position="379"/>
    </location>
</feature>
<dbReference type="FunFam" id="3.40.50.300:FF:000207">
    <property type="entry name" value="CTP synthase"/>
    <property type="match status" value="1"/>
</dbReference>
<evidence type="ECO:0000256" key="2">
    <source>
        <dbReference type="ARBA" id="ARBA00007533"/>
    </source>
</evidence>
<feature type="domain" description="CTP synthase N-terminal" evidence="12">
    <location>
        <begin position="3"/>
        <end position="273"/>
    </location>
</feature>
<dbReference type="Pfam" id="PF00117">
    <property type="entry name" value="GATase"/>
    <property type="match status" value="1"/>
</dbReference>
<dbReference type="SUPFAM" id="SSF52540">
    <property type="entry name" value="P-loop containing nucleoside triphosphate hydrolases"/>
    <property type="match status" value="1"/>
</dbReference>
<evidence type="ECO:0000256" key="10">
    <source>
        <dbReference type="SAM" id="MobiDB-lite"/>
    </source>
</evidence>
<dbReference type="UniPathway" id="UPA00159">
    <property type="reaction ID" value="UER00277"/>
</dbReference>
<protein>
    <recommendedName>
        <fullName evidence="9">CTP synthase</fullName>
        <ecNumber evidence="9">6.3.4.2</ecNumber>
    </recommendedName>
    <alternativeName>
        <fullName evidence="9">UTP--ammonia ligase</fullName>
    </alternativeName>
</protein>
<keyword evidence="4 9" id="KW-0547">Nucleotide-binding</keyword>
<dbReference type="InterPro" id="IPR027417">
    <property type="entry name" value="P-loop_NTPase"/>
</dbReference>
<name>A0A7S3NKH0_9STRA</name>
<dbReference type="SUPFAM" id="SSF52317">
    <property type="entry name" value="Class I glutamine amidotransferase-like"/>
    <property type="match status" value="1"/>
</dbReference>
<reference evidence="13" key="1">
    <citation type="submission" date="2021-01" db="EMBL/GenBank/DDBJ databases">
        <authorList>
            <person name="Corre E."/>
            <person name="Pelletier E."/>
            <person name="Niang G."/>
            <person name="Scheremetjew M."/>
            <person name="Finn R."/>
            <person name="Kale V."/>
            <person name="Holt S."/>
            <person name="Cochrane G."/>
            <person name="Meng A."/>
            <person name="Brown T."/>
            <person name="Cohen L."/>
        </authorList>
    </citation>
    <scope>NUCLEOTIDE SEQUENCE</scope>
    <source>
        <strain evidence="13">CCMP1510</strain>
    </source>
</reference>
<dbReference type="EC" id="6.3.4.2" evidence="9"/>
<dbReference type="InterPro" id="IPR017926">
    <property type="entry name" value="GATASE"/>
</dbReference>
<feature type="compositionally biased region" description="Basic and acidic residues" evidence="10">
    <location>
        <begin position="363"/>
        <end position="379"/>
    </location>
</feature>
<organism evidence="13">
    <name type="scientific">Aureoumbra lagunensis</name>
    <dbReference type="NCBI Taxonomy" id="44058"/>
    <lineage>
        <taxon>Eukaryota</taxon>
        <taxon>Sar</taxon>
        <taxon>Stramenopiles</taxon>
        <taxon>Ochrophyta</taxon>
        <taxon>Pelagophyceae</taxon>
        <taxon>Pelagomonadales</taxon>
        <taxon>Aureoumbra</taxon>
    </lineage>
</organism>
<dbReference type="PANTHER" id="PTHR11550">
    <property type="entry name" value="CTP SYNTHASE"/>
    <property type="match status" value="1"/>
</dbReference>
<accession>A0A7S3NKH0</accession>
<evidence type="ECO:0000256" key="6">
    <source>
        <dbReference type="ARBA" id="ARBA00022962"/>
    </source>
</evidence>
<evidence type="ECO:0000313" key="13">
    <source>
        <dbReference type="EMBL" id="CAE0363497.1"/>
    </source>
</evidence>
<dbReference type="Gene3D" id="3.40.50.880">
    <property type="match status" value="1"/>
</dbReference>
<keyword evidence="3 9" id="KW-0436">Ligase</keyword>
<sequence>MPKYIVVSGGVVSGLGKGITISSIGRLLKSAGVRVTAIKIDPYLNSDAGTMSPFEHGETFVLDDGGETDLDLGNYERFLDLNLTRDHNITTGKIYASVIAKERRGDYLGKTVQVVPHVTDEIQAWIERVALIPTDGKDGPPDVCLIELGGTVGDIESSVFLEAIRQFQFNCAKNEFCLVHVSLVPCLGSVGEQKTKPTQHGIKELRGLGLSPDFLVCRSATELLASTREKLGIFCQVPASHVISVHDVSNIYHVPLILHDQNIDQLLFAKLDIFTPKHQQNSHKIPNNFPICDLTKWRAMAQAIDSFDQVVTIALVGKYTGLADSYLSVLKALKHSAIEAGCALDIAWIESSDLEPPTQAQNELDRENQNDTETRSQSRKHAWDLLEKAHGVVVPGGFGSRGIEGMIACAKFCRTRRKPYLGICLGMQLAVIEFARAFLPSPSSGKSYTSAEFDDDYNQAKDSIVKPHHAVVFMPEIDKHHMGGTMRLGARDTLLVSQSPKDEPSLAAIIYGQDKDRVTERHRHRYEVNPQLVPQLENAGLRFIGKDESGSRMEIIELPRSVHPYFFGVQYHPEFLSRPQKPSPPFFGLILAAIGRFDRYYKINLAPPTKKPRI</sequence>
<evidence type="ECO:0000259" key="11">
    <source>
        <dbReference type="Pfam" id="PF00117"/>
    </source>
</evidence>